<name>A0ABD2KRW7_9BILA</name>
<evidence type="ECO:0000313" key="2">
    <source>
        <dbReference type="Proteomes" id="UP001620626"/>
    </source>
</evidence>
<proteinExistence type="predicted"/>
<organism evidence="1 2">
    <name type="scientific">Heterodera trifolii</name>
    <dbReference type="NCBI Taxonomy" id="157864"/>
    <lineage>
        <taxon>Eukaryota</taxon>
        <taxon>Metazoa</taxon>
        <taxon>Ecdysozoa</taxon>
        <taxon>Nematoda</taxon>
        <taxon>Chromadorea</taxon>
        <taxon>Rhabditida</taxon>
        <taxon>Tylenchina</taxon>
        <taxon>Tylenchomorpha</taxon>
        <taxon>Tylenchoidea</taxon>
        <taxon>Heteroderidae</taxon>
        <taxon>Heteroderinae</taxon>
        <taxon>Heterodera</taxon>
    </lineage>
</organism>
<dbReference type="AlphaFoldDB" id="A0ABD2KRW7"/>
<dbReference type="EMBL" id="JBICBT010000679">
    <property type="protein sequence ID" value="KAL3105695.1"/>
    <property type="molecule type" value="Genomic_DNA"/>
</dbReference>
<gene>
    <name evidence="1" type="ORF">niasHT_021578</name>
</gene>
<accession>A0ABD2KRW7</accession>
<keyword evidence="2" id="KW-1185">Reference proteome</keyword>
<comment type="caution">
    <text evidence="1">The sequence shown here is derived from an EMBL/GenBank/DDBJ whole genome shotgun (WGS) entry which is preliminary data.</text>
</comment>
<evidence type="ECO:0000313" key="1">
    <source>
        <dbReference type="EMBL" id="KAL3105695.1"/>
    </source>
</evidence>
<dbReference type="Proteomes" id="UP001620626">
    <property type="component" value="Unassembled WGS sequence"/>
</dbReference>
<reference evidence="1 2" key="1">
    <citation type="submission" date="2024-10" db="EMBL/GenBank/DDBJ databases">
        <authorList>
            <person name="Kim D."/>
        </authorList>
    </citation>
    <scope>NUCLEOTIDE SEQUENCE [LARGE SCALE GENOMIC DNA]</scope>
    <source>
        <strain evidence="1">BH-2024</strain>
    </source>
</reference>
<sequence>MFTIWPMLKDTIRLMSFNAIAFRQMRQLDPSMLNDCASLRAVVFNFGILPEFPPDDSANASDGQSVTKWLFTPRHDNLPKLFFVRIENSSVDQWLATVEHIKAAFSSASSPIAFFILIDFSSSSSLSSVVPFKLTNELTGEKLKLSQEDANVFKLIRRPIGGGGGKKWKKEIKKAVEQKNNKIEIYIRGDGVDNGLLDSSPGPSGAYYTGLMRFNHWDSTHQHFNYRDSILLHFNHWDSIHQHSNHWDQPTNIPITGTNPPTFQSLGLNPPTFQSLGLTGTQPNSISITGTQFTNSPITGTNPPTFQSLGLNHQHFNHWDSTQQHFNYRDSILLHFNHWDSIHQHSNHWDHPPTFQSLGLNPPAFQSLGLNSPTFQSLGPPTNIPITGTQPTSISITGTNPPTFQAPGLNLSKFL</sequence>
<protein>
    <submittedName>
        <fullName evidence="1">Uncharacterized protein</fullName>
    </submittedName>
</protein>